<reference evidence="2" key="1">
    <citation type="submission" date="2015-08" db="EMBL/GenBank/DDBJ databases">
        <title>Genome sequencing project for genomic taxonomy and phylogenomics of Bacillus-like bacteria.</title>
        <authorList>
            <person name="Liu B."/>
            <person name="Wang J."/>
            <person name="Zhu Y."/>
            <person name="Liu G."/>
            <person name="Chen Q."/>
            <person name="Chen Z."/>
            <person name="Lan J."/>
            <person name="Che J."/>
            <person name="Ge C."/>
            <person name="Shi H."/>
            <person name="Pan Z."/>
            <person name="Liu X."/>
        </authorList>
    </citation>
    <scope>NUCLEOTIDE SEQUENCE [LARGE SCALE GENOMIC DNA]</scope>
    <source>
        <strain evidence="2">FJAT-4402</strain>
    </source>
</reference>
<evidence type="ECO:0000313" key="1">
    <source>
        <dbReference type="EMBL" id="ALC84318.1"/>
    </source>
</evidence>
<sequence>MITKSDNNKFVVTTYFNGKLVQEKVTDIDYISNSKLQRELKYMQDKAGDGVQAQKSFNEVVLCISLVALIDLTVARLIAATCIASCPAVPAICAACIGAVAVVGGANIPAIISCFK</sequence>
<keyword evidence="2" id="KW-1185">Reference proteome</keyword>
<dbReference type="PATRIC" id="fig|1441095.3.peg.4215"/>
<dbReference type="Proteomes" id="UP000067625">
    <property type="component" value="Chromosome"/>
</dbReference>
<accession>A0A0M4FYQ3</accession>
<gene>
    <name evidence="1" type="ORF">AM592_19100</name>
</gene>
<dbReference type="AlphaFoldDB" id="A0A0M4FYQ3"/>
<name>A0A0M4FYQ3_9BACI</name>
<protein>
    <submittedName>
        <fullName evidence="1">Uncharacterized protein</fullName>
    </submittedName>
</protein>
<evidence type="ECO:0000313" key="2">
    <source>
        <dbReference type="Proteomes" id="UP000067625"/>
    </source>
</evidence>
<dbReference type="OrthoDB" id="9935583at2"/>
<organism evidence="1 2">
    <name type="scientific">Bacillus gobiensis</name>
    <dbReference type="NCBI Taxonomy" id="1441095"/>
    <lineage>
        <taxon>Bacteria</taxon>
        <taxon>Bacillati</taxon>
        <taxon>Bacillota</taxon>
        <taxon>Bacilli</taxon>
        <taxon>Bacillales</taxon>
        <taxon>Bacillaceae</taxon>
        <taxon>Bacillus</taxon>
    </lineage>
</organism>
<dbReference type="EMBL" id="CP012600">
    <property type="protein sequence ID" value="ALC84318.1"/>
    <property type="molecule type" value="Genomic_DNA"/>
</dbReference>
<proteinExistence type="predicted"/>
<reference evidence="1 2" key="2">
    <citation type="journal article" date="2016" name="Int. J. Syst. Evol. Microbiol.">
        <title>Bacillus gobiensis sp. nov., isolated from a soil sample.</title>
        <authorList>
            <person name="Liu B."/>
            <person name="Liu G.H."/>
            <person name="Cetin S."/>
            <person name="Schumann P."/>
            <person name="Pan Z.Z."/>
            <person name="Chen Q.Q."/>
        </authorList>
    </citation>
    <scope>NUCLEOTIDE SEQUENCE [LARGE SCALE GENOMIC DNA]</scope>
    <source>
        <strain evidence="1 2">FJAT-4402</strain>
    </source>
</reference>